<keyword evidence="1" id="KW-0732">Signal</keyword>
<dbReference type="InParanoid" id="A0A1X7VUH9"/>
<reference evidence="3" key="1">
    <citation type="journal article" date="2010" name="Nature">
        <title>The Amphimedon queenslandica genome and the evolution of animal complexity.</title>
        <authorList>
            <person name="Srivastava M."/>
            <person name="Simakov O."/>
            <person name="Chapman J."/>
            <person name="Fahey B."/>
            <person name="Gauthier M.E."/>
            <person name="Mitros T."/>
            <person name="Richards G.S."/>
            <person name="Conaco C."/>
            <person name="Dacre M."/>
            <person name="Hellsten U."/>
            <person name="Larroux C."/>
            <person name="Putnam N.H."/>
            <person name="Stanke M."/>
            <person name="Adamska M."/>
            <person name="Darling A."/>
            <person name="Degnan S.M."/>
            <person name="Oakley T.H."/>
            <person name="Plachetzki D.C."/>
            <person name="Zhai Y."/>
            <person name="Adamski M."/>
            <person name="Calcino A."/>
            <person name="Cummins S.F."/>
            <person name="Goodstein D.M."/>
            <person name="Harris C."/>
            <person name="Jackson D.J."/>
            <person name="Leys S.P."/>
            <person name="Shu S."/>
            <person name="Woodcroft B.J."/>
            <person name="Vervoort M."/>
            <person name="Kosik K.S."/>
            <person name="Manning G."/>
            <person name="Degnan B.M."/>
            <person name="Rokhsar D.S."/>
        </authorList>
    </citation>
    <scope>NUCLEOTIDE SEQUENCE [LARGE SCALE GENOMIC DNA]</scope>
</reference>
<evidence type="ECO:0000313" key="2">
    <source>
        <dbReference type="EnsemblMetazoa" id="Aqu2.1.43063_001"/>
    </source>
</evidence>
<dbReference type="KEGG" id="aqu:109583253"/>
<organism evidence="2">
    <name type="scientific">Amphimedon queenslandica</name>
    <name type="common">Sponge</name>
    <dbReference type="NCBI Taxonomy" id="400682"/>
    <lineage>
        <taxon>Eukaryota</taxon>
        <taxon>Metazoa</taxon>
        <taxon>Porifera</taxon>
        <taxon>Demospongiae</taxon>
        <taxon>Heteroscleromorpha</taxon>
        <taxon>Haplosclerida</taxon>
        <taxon>Niphatidae</taxon>
        <taxon>Amphimedon</taxon>
    </lineage>
</organism>
<accession>A0A1X7VUH9</accession>
<evidence type="ECO:0000256" key="1">
    <source>
        <dbReference type="SAM" id="SignalP"/>
    </source>
</evidence>
<name>A0A1X7VUH9_AMPQE</name>
<dbReference type="Proteomes" id="UP000007879">
    <property type="component" value="Unassembled WGS sequence"/>
</dbReference>
<feature type="chain" id="PRO_5012394898" description="CUB domain-containing protein" evidence="1">
    <location>
        <begin position="21"/>
        <end position="268"/>
    </location>
</feature>
<proteinExistence type="predicted"/>
<protein>
    <recommendedName>
        <fullName evidence="4">CUB domain-containing protein</fullName>
    </recommendedName>
</protein>
<dbReference type="SUPFAM" id="SSF49854">
    <property type="entry name" value="Spermadhesin, CUB domain"/>
    <property type="match status" value="1"/>
</dbReference>
<dbReference type="EnsemblMetazoa" id="XM_019998501.1">
    <property type="protein sequence ID" value="XP_019854060.1"/>
    <property type="gene ID" value="LOC109583253"/>
</dbReference>
<keyword evidence="3" id="KW-1185">Reference proteome</keyword>
<sequence length="268" mass="29896">MPSLVLAATLVVMGITLCTAPLVSDLQQPSAMNIGKLTCLHQNKARKKFWKTCPKVSNNTELPSFKHPDLDLIGKLSHNALPAMEIPPNTFRCFAVQRYAKEKSMAVPTCPAACKLYNPKIGDNNCQIGNILHTGFIDTRGISIAKSPRYGCSDYLRNEVCVYNVSMPCKNRHISISKYSSVLDIAEGDSLEIIDYKTHTHYQPITGNDINSIAHRHIKTSDFLLLFLSEKDSTQSMGFKLQFECPSISNEEEEAEGLLFLINKQIIM</sequence>
<reference evidence="2" key="2">
    <citation type="submission" date="2017-05" db="UniProtKB">
        <authorList>
            <consortium name="EnsemblMetazoa"/>
        </authorList>
    </citation>
    <scope>IDENTIFICATION</scope>
</reference>
<dbReference type="EnsemblMetazoa" id="Aqu2.1.43063_001">
    <property type="protein sequence ID" value="Aqu2.1.43063_001"/>
    <property type="gene ID" value="Aqu2.1.43063"/>
</dbReference>
<feature type="signal peptide" evidence="1">
    <location>
        <begin position="1"/>
        <end position="20"/>
    </location>
</feature>
<dbReference type="AlphaFoldDB" id="A0A1X7VUH9"/>
<evidence type="ECO:0008006" key="4">
    <source>
        <dbReference type="Google" id="ProtNLM"/>
    </source>
</evidence>
<gene>
    <name evidence="2" type="primary">109583253</name>
</gene>
<dbReference type="InterPro" id="IPR035914">
    <property type="entry name" value="Sperma_CUB_dom_sf"/>
</dbReference>
<evidence type="ECO:0000313" key="3">
    <source>
        <dbReference type="Proteomes" id="UP000007879"/>
    </source>
</evidence>